<feature type="compositionally biased region" description="Basic and acidic residues" evidence="1">
    <location>
        <begin position="244"/>
        <end position="264"/>
    </location>
</feature>
<dbReference type="EC" id="1.17.7.3" evidence="2"/>
<feature type="compositionally biased region" description="Basic and acidic residues" evidence="1">
    <location>
        <begin position="129"/>
        <end position="152"/>
    </location>
</feature>
<feature type="compositionally biased region" description="Basic and acidic residues" evidence="1">
    <location>
        <begin position="357"/>
        <end position="370"/>
    </location>
</feature>
<reference evidence="2" key="1">
    <citation type="submission" date="2020-02" db="EMBL/GenBank/DDBJ databases">
        <authorList>
            <person name="Meier V. D."/>
        </authorList>
    </citation>
    <scope>NUCLEOTIDE SEQUENCE</scope>
    <source>
        <strain evidence="2">AVDCRST_MAG49</strain>
    </source>
</reference>
<feature type="compositionally biased region" description="Basic and acidic residues" evidence="1">
    <location>
        <begin position="69"/>
        <end position="101"/>
    </location>
</feature>
<dbReference type="GO" id="GO:0141197">
    <property type="term" value="F:4-hydroxy-3-methylbut-2-enyl-diphosphate synthase activity (flavodoxin)"/>
    <property type="evidence" value="ECO:0007669"/>
    <property type="project" value="UniProtKB-EC"/>
</dbReference>
<gene>
    <name evidence="2" type="ORF">AVDCRST_MAG49-2006</name>
</gene>
<feature type="region of interest" description="Disordered" evidence="1">
    <location>
        <begin position="1"/>
        <end position="393"/>
    </location>
</feature>
<dbReference type="EMBL" id="CADCWG010000131">
    <property type="protein sequence ID" value="CAA9553116.1"/>
    <property type="molecule type" value="Genomic_DNA"/>
</dbReference>
<feature type="compositionally biased region" description="Basic and acidic residues" evidence="1">
    <location>
        <begin position="10"/>
        <end position="31"/>
    </location>
</feature>
<feature type="compositionally biased region" description="Gly residues" evidence="1">
    <location>
        <begin position="110"/>
        <end position="122"/>
    </location>
</feature>
<feature type="non-terminal residue" evidence="2">
    <location>
        <position position="1"/>
    </location>
</feature>
<feature type="compositionally biased region" description="Basic and acidic residues" evidence="1">
    <location>
        <begin position="38"/>
        <end position="61"/>
    </location>
</feature>
<accession>A0A6J4UK75</accession>
<name>A0A6J4UK75_9BACT</name>
<dbReference type="AlphaFoldDB" id="A0A6J4UK75"/>
<feature type="non-terminal residue" evidence="2">
    <location>
        <position position="393"/>
    </location>
</feature>
<keyword evidence="2" id="KW-0560">Oxidoreductase</keyword>
<feature type="compositionally biased region" description="Basic residues" evidence="1">
    <location>
        <begin position="311"/>
        <end position="332"/>
    </location>
</feature>
<organism evidence="2">
    <name type="scientific">uncultured Thermomicrobiales bacterium</name>
    <dbReference type="NCBI Taxonomy" id="1645740"/>
    <lineage>
        <taxon>Bacteria</taxon>
        <taxon>Pseudomonadati</taxon>
        <taxon>Thermomicrobiota</taxon>
        <taxon>Thermomicrobia</taxon>
        <taxon>Thermomicrobiales</taxon>
        <taxon>environmental samples</taxon>
    </lineage>
</organism>
<sequence>VSRRASPQDPRPRCRRCQDRRRQPDRRPVDGHRRHPRPGRDPRPDPRPRRGRVRDRPDRRARPQGRRGAARDRPPLARPPDRRYPLRAHPRAEGARRRDPRPAPQPGQHPQGGGCSGSGPQGEGSADPDPDRGQLRQRRADDRGLRRRDGPARRQPARAARRVARPVGARAHPNPRGPGLLRHQGQPQGVRGAGPARGVPALRPPRQRLPPAPGSHGGRYAAGGQRPLRGGHRHAARPRHRRHDPGLADDRSEGRGLRRLRDPQEPGAAHQGRDDDRLSDLRAGRGRPLQAREPGRRLPRDGGGTDPGGRHGLRGQRSRRGPRRRRRPRRRQQQGGHLPQGQDREDGRRGGHARCPQGRDRPGDRGPPQRDHRRGPRRDDGALQADADPDGRL</sequence>
<evidence type="ECO:0000256" key="1">
    <source>
        <dbReference type="SAM" id="MobiDB-lite"/>
    </source>
</evidence>
<feature type="compositionally biased region" description="Basic residues" evidence="1">
    <location>
        <begin position="155"/>
        <end position="164"/>
    </location>
</feature>
<evidence type="ECO:0000313" key="2">
    <source>
        <dbReference type="EMBL" id="CAA9553116.1"/>
    </source>
</evidence>
<protein>
    <submittedName>
        <fullName evidence="2">(E)-4-hydroxy-3-methylbut-2-enyl-diphosphate synthase (Flavodoxin)</fullName>
        <ecNumber evidence="2">1.17.7.3</ecNumber>
    </submittedName>
</protein>
<feature type="compositionally biased region" description="Basic and acidic residues" evidence="1">
    <location>
        <begin position="271"/>
        <end position="283"/>
    </location>
</feature>
<feature type="compositionally biased region" description="Basic residues" evidence="1">
    <location>
        <begin position="229"/>
        <end position="243"/>
    </location>
</feature>
<proteinExistence type="predicted"/>